<evidence type="ECO:0008006" key="3">
    <source>
        <dbReference type="Google" id="ProtNLM"/>
    </source>
</evidence>
<sequence>MGYDVEFAKQFRSRDNIKPTGAQLGEVISINPLRIAIYGNEAILESQHCYMCSAMVERFLRKADMRIKAYSASISTTDTGGYSNSSMRVADKSDYEIEILFKEIIKIGDMLLCMPTVDGQHFFIIDKVVLADVSNPTS</sequence>
<dbReference type="STRING" id="29367.CLPUN_09810"/>
<comment type="caution">
    <text evidence="1">The sequence shown here is derived from an EMBL/GenBank/DDBJ whole genome shotgun (WGS) entry which is preliminary data.</text>
</comment>
<evidence type="ECO:0000313" key="1">
    <source>
        <dbReference type="EMBL" id="OOM81797.1"/>
    </source>
</evidence>
<evidence type="ECO:0000313" key="2">
    <source>
        <dbReference type="Proteomes" id="UP000190890"/>
    </source>
</evidence>
<proteinExistence type="predicted"/>
<organism evidence="1 2">
    <name type="scientific">Clostridium puniceum</name>
    <dbReference type="NCBI Taxonomy" id="29367"/>
    <lineage>
        <taxon>Bacteria</taxon>
        <taxon>Bacillati</taxon>
        <taxon>Bacillota</taxon>
        <taxon>Clostridia</taxon>
        <taxon>Eubacteriales</taxon>
        <taxon>Clostridiaceae</taxon>
        <taxon>Clostridium</taxon>
    </lineage>
</organism>
<dbReference type="InterPro" id="IPR022555">
    <property type="entry name" value="DUF2577"/>
</dbReference>
<dbReference type="Pfam" id="PF10844">
    <property type="entry name" value="DUF2577"/>
    <property type="match status" value="1"/>
</dbReference>
<accession>A0A1S8TVI2</accession>
<name>A0A1S8TVI2_9CLOT</name>
<dbReference type="OrthoDB" id="2974213at2"/>
<keyword evidence="2" id="KW-1185">Reference proteome</keyword>
<dbReference type="RefSeq" id="WP_077846235.1">
    <property type="nucleotide sequence ID" value="NZ_LZZM01000053.1"/>
</dbReference>
<protein>
    <recommendedName>
        <fullName evidence="3">DUF2577 domain-containing protein</fullName>
    </recommendedName>
</protein>
<gene>
    <name evidence="1" type="ORF">CLPUN_09810</name>
</gene>
<dbReference type="Proteomes" id="UP000190890">
    <property type="component" value="Unassembled WGS sequence"/>
</dbReference>
<reference evidence="1 2" key="1">
    <citation type="submission" date="2016-05" db="EMBL/GenBank/DDBJ databases">
        <title>Microbial solvent formation.</title>
        <authorList>
            <person name="Poehlein A."/>
            <person name="Montoya Solano J.D."/>
            <person name="Flitsch S."/>
            <person name="Krabben P."/>
            <person name="Duerre P."/>
            <person name="Daniel R."/>
        </authorList>
    </citation>
    <scope>NUCLEOTIDE SEQUENCE [LARGE SCALE GENOMIC DNA]</scope>
    <source>
        <strain evidence="1 2">DSM 2619</strain>
    </source>
</reference>
<dbReference type="EMBL" id="LZZM01000053">
    <property type="protein sequence ID" value="OOM81797.1"/>
    <property type="molecule type" value="Genomic_DNA"/>
</dbReference>
<dbReference type="AlphaFoldDB" id="A0A1S8TVI2"/>